<reference evidence="8" key="1">
    <citation type="submission" date="2021-05" db="EMBL/GenBank/DDBJ databases">
        <authorList>
            <person name="Pietrasiak N."/>
            <person name="Ward R."/>
            <person name="Stajich J.E."/>
            <person name="Kurbessoian T."/>
        </authorList>
    </citation>
    <scope>NUCLEOTIDE SEQUENCE</scope>
    <source>
        <strain evidence="8">CPER-KK1</strain>
    </source>
</reference>
<dbReference type="InterPro" id="IPR044068">
    <property type="entry name" value="CB"/>
</dbReference>
<dbReference type="AlphaFoldDB" id="A0A951PQE4"/>
<dbReference type="Pfam" id="PF00589">
    <property type="entry name" value="Phage_integrase"/>
    <property type="match status" value="1"/>
</dbReference>
<evidence type="ECO:0000256" key="5">
    <source>
        <dbReference type="PROSITE-ProRule" id="PRU01248"/>
    </source>
</evidence>
<dbReference type="PROSITE" id="PS51898">
    <property type="entry name" value="TYR_RECOMBINASE"/>
    <property type="match status" value="1"/>
</dbReference>
<reference evidence="8" key="2">
    <citation type="journal article" date="2022" name="Microbiol. Resour. Announc.">
        <title>Metagenome Sequencing to Explore Phylogenomics of Terrestrial Cyanobacteria.</title>
        <authorList>
            <person name="Ward R.D."/>
            <person name="Stajich J.E."/>
            <person name="Johansen J.R."/>
            <person name="Huntemann M."/>
            <person name="Clum A."/>
            <person name="Foster B."/>
            <person name="Foster B."/>
            <person name="Roux S."/>
            <person name="Palaniappan K."/>
            <person name="Varghese N."/>
            <person name="Mukherjee S."/>
            <person name="Reddy T.B.K."/>
            <person name="Daum C."/>
            <person name="Copeland A."/>
            <person name="Chen I.A."/>
            <person name="Ivanova N.N."/>
            <person name="Kyrpides N.C."/>
            <person name="Shapiro N."/>
            <person name="Eloe-Fadrosh E.A."/>
            <person name="Pietrasiak N."/>
        </authorList>
    </citation>
    <scope>NUCLEOTIDE SEQUENCE</scope>
    <source>
        <strain evidence="8">CPER-KK1</strain>
    </source>
</reference>
<dbReference type="PANTHER" id="PTHR30349:SF64">
    <property type="entry name" value="PROPHAGE INTEGRASE INTD-RELATED"/>
    <property type="match status" value="1"/>
</dbReference>
<dbReference type="EMBL" id="JAHHIF010000041">
    <property type="protein sequence ID" value="MBW4547429.1"/>
    <property type="molecule type" value="Genomic_DNA"/>
</dbReference>
<dbReference type="Gene3D" id="1.10.443.10">
    <property type="entry name" value="Intergrase catalytic core"/>
    <property type="match status" value="1"/>
</dbReference>
<organism evidence="8 9">
    <name type="scientific">Symplocastrum torsivum CPER-KK1</name>
    <dbReference type="NCBI Taxonomy" id="450513"/>
    <lineage>
        <taxon>Bacteria</taxon>
        <taxon>Bacillati</taxon>
        <taxon>Cyanobacteriota</taxon>
        <taxon>Cyanophyceae</taxon>
        <taxon>Oscillatoriophycideae</taxon>
        <taxon>Oscillatoriales</taxon>
        <taxon>Microcoleaceae</taxon>
        <taxon>Symplocastrum</taxon>
    </lineage>
</organism>
<dbReference type="InterPro" id="IPR013762">
    <property type="entry name" value="Integrase-like_cat_sf"/>
</dbReference>
<protein>
    <submittedName>
        <fullName evidence="8">Tyrosine-type recombinase/integrase</fullName>
    </submittedName>
</protein>
<name>A0A951PQE4_9CYAN</name>
<dbReference type="CDD" id="cd01195">
    <property type="entry name" value="INT_C_like_5"/>
    <property type="match status" value="1"/>
</dbReference>
<feature type="domain" description="Tyr recombinase" evidence="6">
    <location>
        <begin position="130"/>
        <end position="316"/>
    </location>
</feature>
<dbReference type="PANTHER" id="PTHR30349">
    <property type="entry name" value="PHAGE INTEGRASE-RELATED"/>
    <property type="match status" value="1"/>
</dbReference>
<dbReference type="InterPro" id="IPR050090">
    <property type="entry name" value="Tyrosine_recombinase_XerCD"/>
</dbReference>
<evidence type="ECO:0000256" key="1">
    <source>
        <dbReference type="ARBA" id="ARBA00008857"/>
    </source>
</evidence>
<dbReference type="GO" id="GO:0003677">
    <property type="term" value="F:DNA binding"/>
    <property type="evidence" value="ECO:0007669"/>
    <property type="project" value="UniProtKB-UniRule"/>
</dbReference>
<keyword evidence="4" id="KW-0233">DNA recombination</keyword>
<sequence length="322" mass="36072">MATSQLAHSENAPTLLALAGERDVLAELLADKRSLNTRHAYEKDLKDFFRFIAGAFPMPELVKEFLQLDRFGAVALVLRYKAHLIERGLKEATINRRLAAIKSLVNFARKIGKCDYTLEDIKGEKVKPYRDTTGISKESYKKMLCVPDRNTLKGKRDYALLRLLWDNALRRSEISLADIKDLDLDGRALLILGKGKGSQKEAVSLSRPTVDAILDWLQTRKELDINQPLFIALDRVSYGHRLSGTSIYRLVDAVALAAGLSKKLSPHRIRHSGITAALDATGGDVRRVQKLSRHANLNTLMIYDDNRQNVQGEISDLLADLV</sequence>
<evidence type="ECO:0000256" key="4">
    <source>
        <dbReference type="ARBA" id="ARBA00023172"/>
    </source>
</evidence>
<keyword evidence="2" id="KW-0229">DNA integration</keyword>
<evidence type="ECO:0000259" key="6">
    <source>
        <dbReference type="PROSITE" id="PS51898"/>
    </source>
</evidence>
<dbReference type="SUPFAM" id="SSF56349">
    <property type="entry name" value="DNA breaking-rejoining enzymes"/>
    <property type="match status" value="1"/>
</dbReference>
<gene>
    <name evidence="8" type="ORF">KME25_23755</name>
</gene>
<feature type="domain" description="Core-binding (CB)" evidence="7">
    <location>
        <begin position="19"/>
        <end position="109"/>
    </location>
</feature>
<dbReference type="InterPro" id="IPR004107">
    <property type="entry name" value="Integrase_SAM-like_N"/>
</dbReference>
<evidence type="ECO:0000256" key="2">
    <source>
        <dbReference type="ARBA" id="ARBA00022908"/>
    </source>
</evidence>
<evidence type="ECO:0000259" key="7">
    <source>
        <dbReference type="PROSITE" id="PS51900"/>
    </source>
</evidence>
<dbReference type="InterPro" id="IPR011010">
    <property type="entry name" value="DNA_brk_join_enz"/>
</dbReference>
<dbReference type="InterPro" id="IPR002104">
    <property type="entry name" value="Integrase_catalytic"/>
</dbReference>
<dbReference type="SUPFAM" id="SSF47823">
    <property type="entry name" value="lambda integrase-like, N-terminal domain"/>
    <property type="match status" value="1"/>
</dbReference>
<evidence type="ECO:0000313" key="8">
    <source>
        <dbReference type="EMBL" id="MBW4547429.1"/>
    </source>
</evidence>
<dbReference type="GO" id="GO:0015074">
    <property type="term" value="P:DNA integration"/>
    <property type="evidence" value="ECO:0007669"/>
    <property type="project" value="UniProtKB-KW"/>
</dbReference>
<dbReference type="PROSITE" id="PS51900">
    <property type="entry name" value="CB"/>
    <property type="match status" value="1"/>
</dbReference>
<dbReference type="Pfam" id="PF02899">
    <property type="entry name" value="Phage_int_SAM_1"/>
    <property type="match status" value="1"/>
</dbReference>
<dbReference type="Proteomes" id="UP000753908">
    <property type="component" value="Unassembled WGS sequence"/>
</dbReference>
<dbReference type="InterPro" id="IPR010998">
    <property type="entry name" value="Integrase_recombinase_N"/>
</dbReference>
<proteinExistence type="inferred from homology"/>
<accession>A0A951PQE4</accession>
<evidence type="ECO:0000256" key="3">
    <source>
        <dbReference type="ARBA" id="ARBA00023125"/>
    </source>
</evidence>
<dbReference type="Gene3D" id="1.10.150.130">
    <property type="match status" value="1"/>
</dbReference>
<dbReference type="GO" id="GO:0006310">
    <property type="term" value="P:DNA recombination"/>
    <property type="evidence" value="ECO:0007669"/>
    <property type="project" value="UniProtKB-KW"/>
</dbReference>
<comment type="caution">
    <text evidence="8">The sequence shown here is derived from an EMBL/GenBank/DDBJ whole genome shotgun (WGS) entry which is preliminary data.</text>
</comment>
<comment type="similarity">
    <text evidence="1">Belongs to the 'phage' integrase family.</text>
</comment>
<keyword evidence="3 5" id="KW-0238">DNA-binding</keyword>
<evidence type="ECO:0000313" key="9">
    <source>
        <dbReference type="Proteomes" id="UP000753908"/>
    </source>
</evidence>